<sequence>MQHDIAYDTAAGSQSITRAIGRVISPIAFLPADAAEFFTPVNTNKNWLSGEGKRLFDLAIALPLLIVLAPLLAAIALAVRLETKGPALFRQTRSGMCGRPFKIFKFRTMTVQEDGASVVQAREADPRVTRLGAFLRRYSLDELPQLLNVILGDMSLVGPRPHAMAHDDFYQSRISEYRHRFAAKPGMTGWAQVNGLRGPTPALEQMTSRVSHDVFYVRRASFSFDLKVLLSTPIEIIRPRNAV</sequence>
<proteinExistence type="inferred from homology"/>
<keyword evidence="6" id="KW-1185">Reference proteome</keyword>
<dbReference type="Proteomes" id="UP000570514">
    <property type="component" value="Unassembled WGS sequence"/>
</dbReference>
<keyword evidence="2" id="KW-0270">Exopolysaccharide synthesis</keyword>
<protein>
    <submittedName>
        <fullName evidence="5">Lipopolysaccharide/colanic/teichoic acid biosynthesis glycosyltransferase</fullName>
    </submittedName>
</protein>
<evidence type="ECO:0000256" key="3">
    <source>
        <dbReference type="SAM" id="Phobius"/>
    </source>
</evidence>
<evidence type="ECO:0000256" key="1">
    <source>
        <dbReference type="ARBA" id="ARBA00006464"/>
    </source>
</evidence>
<dbReference type="AlphaFoldDB" id="A0A846MZN7"/>
<accession>A0A846MZN7</accession>
<dbReference type="InterPro" id="IPR003362">
    <property type="entry name" value="Bact_transf"/>
</dbReference>
<name>A0A846MZN7_9PROT</name>
<reference evidence="5 6" key="1">
    <citation type="submission" date="2020-03" db="EMBL/GenBank/DDBJ databases">
        <title>Genomic Encyclopedia of Type Strains, Phase IV (KMG-IV): sequencing the most valuable type-strain genomes for metagenomic binning, comparative biology and taxonomic classification.</title>
        <authorList>
            <person name="Goeker M."/>
        </authorList>
    </citation>
    <scope>NUCLEOTIDE SEQUENCE [LARGE SCALE GENOMIC DNA]</scope>
    <source>
        <strain evidence="5 6">DSM 19867</strain>
    </source>
</reference>
<dbReference type="PANTHER" id="PTHR30576:SF21">
    <property type="entry name" value="UDP-GLUCOSE:UNDECAPRENYL-PHOSPHATE GLUCOSE-1-PHOSPHATE TRANSFERASE"/>
    <property type="match status" value="1"/>
</dbReference>
<dbReference type="RefSeq" id="WP_167082647.1">
    <property type="nucleotide sequence ID" value="NZ_BAAADC010000001.1"/>
</dbReference>
<evidence type="ECO:0000313" key="6">
    <source>
        <dbReference type="Proteomes" id="UP000570514"/>
    </source>
</evidence>
<evidence type="ECO:0000313" key="5">
    <source>
        <dbReference type="EMBL" id="NIK88472.1"/>
    </source>
</evidence>
<dbReference type="Pfam" id="PF02397">
    <property type="entry name" value="Bac_transf"/>
    <property type="match status" value="1"/>
</dbReference>
<dbReference type="GO" id="GO:0000271">
    <property type="term" value="P:polysaccharide biosynthetic process"/>
    <property type="evidence" value="ECO:0007669"/>
    <property type="project" value="UniProtKB-KW"/>
</dbReference>
<keyword evidence="3" id="KW-1133">Transmembrane helix</keyword>
<comment type="similarity">
    <text evidence="1">Belongs to the bacterial sugar transferase family.</text>
</comment>
<keyword evidence="3" id="KW-0812">Transmembrane</keyword>
<dbReference type="GO" id="GO:0009242">
    <property type="term" value="P:colanic acid biosynthetic process"/>
    <property type="evidence" value="ECO:0007669"/>
    <property type="project" value="TreeGrafter"/>
</dbReference>
<evidence type="ECO:0000259" key="4">
    <source>
        <dbReference type="Pfam" id="PF02397"/>
    </source>
</evidence>
<gene>
    <name evidence="5" type="ORF">FHS83_001790</name>
</gene>
<keyword evidence="3" id="KW-0472">Membrane</keyword>
<comment type="caution">
    <text evidence="5">The sequence shown here is derived from an EMBL/GenBank/DDBJ whole genome shotgun (WGS) entry which is preliminary data.</text>
</comment>
<evidence type="ECO:0000256" key="2">
    <source>
        <dbReference type="ARBA" id="ARBA00023169"/>
    </source>
</evidence>
<dbReference type="PANTHER" id="PTHR30576">
    <property type="entry name" value="COLANIC BIOSYNTHESIS UDP-GLUCOSE LIPID CARRIER TRANSFERASE"/>
    <property type="match status" value="1"/>
</dbReference>
<keyword evidence="5" id="KW-0808">Transferase</keyword>
<organism evidence="5 6">
    <name type="scientific">Rhizomicrobium palustre</name>
    <dbReference type="NCBI Taxonomy" id="189966"/>
    <lineage>
        <taxon>Bacteria</taxon>
        <taxon>Pseudomonadati</taxon>
        <taxon>Pseudomonadota</taxon>
        <taxon>Alphaproteobacteria</taxon>
        <taxon>Micropepsales</taxon>
        <taxon>Micropepsaceae</taxon>
        <taxon>Rhizomicrobium</taxon>
    </lineage>
</organism>
<dbReference type="EMBL" id="JAASRM010000001">
    <property type="protein sequence ID" value="NIK88472.1"/>
    <property type="molecule type" value="Genomic_DNA"/>
</dbReference>
<feature type="transmembrane region" description="Helical" evidence="3">
    <location>
        <begin position="58"/>
        <end position="81"/>
    </location>
</feature>
<feature type="domain" description="Bacterial sugar transferase" evidence="4">
    <location>
        <begin position="53"/>
        <end position="237"/>
    </location>
</feature>
<dbReference type="GO" id="GO:0089702">
    <property type="term" value="F:undecaprenyl-phosphate glucose phosphotransferase activity"/>
    <property type="evidence" value="ECO:0007669"/>
    <property type="project" value="TreeGrafter"/>
</dbReference>